<feature type="domain" description="Rhodopsin" evidence="5">
    <location>
        <begin position="55"/>
        <end position="292"/>
    </location>
</feature>
<feature type="transmembrane region" description="Helical" evidence="4">
    <location>
        <begin position="148"/>
        <end position="172"/>
    </location>
</feature>
<feature type="transmembrane region" description="Helical" evidence="4">
    <location>
        <begin position="231"/>
        <end position="255"/>
    </location>
</feature>
<dbReference type="EMBL" id="JAAAPU010000003">
    <property type="protein sequence ID" value="KAF4209592.1"/>
    <property type="molecule type" value="Genomic_DNA"/>
</dbReference>
<dbReference type="PANTHER" id="PTHR44169:SF6">
    <property type="entry name" value="NADPH-DEPENDENT 1-ACYLDIHYDROXYACETONE PHOSPHATE REDUCTASE"/>
    <property type="match status" value="1"/>
</dbReference>
<dbReference type="InterPro" id="IPR036291">
    <property type="entry name" value="NAD(P)-bd_dom_sf"/>
</dbReference>
<feature type="transmembrane region" description="Helical" evidence="4">
    <location>
        <begin position="113"/>
        <end position="136"/>
    </location>
</feature>
<sequence length="677" mass="73485">MSSLPPGTDLCTIPAAQPPPGQTSNFVNPPNLAAETIAVTTVTLAWATLFTTARLYTNFRKLTWADGFVVIALALSATYSGLVLDSQFLLQKICRVRLTICLVLKYTRHQWDILYAQGTLLGPVIFFAKSSIFLLCRQIFTIQKTMKYAIRFGLLFTFLLYWPGVGLESYFAAPHIGETWDDLLVNKRPEKLIYWGIVQGALSVVLDIYIFILPLPLLSKLQLPRKKRWQLLIIFSTAMMGIVASVIALVFRIQLLTTSDTTFTQSALFICVTVENNVAIIVSSMPFFAAFFRSHVLESALLKTLRSRLSSSGGHSVVGTVDHHMVKAPPSPSHLLNDTTGHYHELRDFAYATNTKIQAGGGGERLPTQGNGISREVNIEQEIREYSIDIQQTMPKTILITGCSANSIGAALALSLAKRGHHIFATARSPAKIPSPLTTLSNVTLLQLDVTSPASIAAAVHAVQEHGHGLDVLVNNAGAGYTVPLLDADLEHAKQVYETNVWGVVRMIQGFSDLLVANRGRVVNLSSVGAVVNTPWIGVYSSSKAAVMQISETLRLELAPLGVAVVCLMVGTVSTSFHDNEPRVVLPAGSRYAAIRDVISQWATGQAGPKGCSVEEFAESIVEDVLGAKGSGSGGLVWKGPNSAAVRILSRWCPSWLLDRMMSNGQGLDELEKSVKS</sequence>
<reference evidence="6" key="1">
    <citation type="journal article" date="2020" name="bioRxiv">
        <title>Genomic and phenotypic heterogeneity of clinical isolates of the human pathogens Aspergillus fumigatus, Aspergillus lentulus and Aspergillus fumigatiaffinis.</title>
        <authorList>
            <person name="dos Santos R.A.C."/>
            <person name="Steenwyk J.L."/>
            <person name="Rivero-Menendez O."/>
            <person name="Mead M.E."/>
            <person name="Silva L.P."/>
            <person name="Bastos R.W."/>
            <person name="Alastruey-Izquierdo A."/>
            <person name="Goldman G.H."/>
            <person name="Rokas A."/>
        </authorList>
    </citation>
    <scope>NUCLEOTIDE SEQUENCE</scope>
    <source>
        <strain evidence="6">CNM-CM8927</strain>
    </source>
</reference>
<evidence type="ECO:0000259" key="5">
    <source>
        <dbReference type="Pfam" id="PF20684"/>
    </source>
</evidence>
<dbReference type="GO" id="GO:0000140">
    <property type="term" value="F:acylglycerone-phosphate reductase (NADP+) activity"/>
    <property type="evidence" value="ECO:0007669"/>
    <property type="project" value="TreeGrafter"/>
</dbReference>
<keyword evidence="4" id="KW-0812">Transmembrane</keyword>
<evidence type="ECO:0000313" key="7">
    <source>
        <dbReference type="Proteomes" id="UP000649114"/>
    </source>
</evidence>
<evidence type="ECO:0000256" key="2">
    <source>
        <dbReference type="ARBA" id="ARBA00022857"/>
    </source>
</evidence>
<feature type="transmembrane region" description="Helical" evidence="4">
    <location>
        <begin position="32"/>
        <end position="50"/>
    </location>
</feature>
<keyword evidence="2" id="KW-0521">NADP</keyword>
<keyword evidence="4" id="KW-1133">Transmembrane helix</keyword>
<evidence type="ECO:0000313" key="6">
    <source>
        <dbReference type="EMBL" id="KAF4209592.1"/>
    </source>
</evidence>
<dbReference type="InterPro" id="IPR020904">
    <property type="entry name" value="Sc_DH/Rdtase_CS"/>
</dbReference>
<dbReference type="GO" id="GO:0005783">
    <property type="term" value="C:endoplasmic reticulum"/>
    <property type="evidence" value="ECO:0007669"/>
    <property type="project" value="TreeGrafter"/>
</dbReference>
<dbReference type="PANTHER" id="PTHR44169">
    <property type="entry name" value="NADPH-DEPENDENT 1-ACYLDIHYDROXYACETONE PHOSPHATE REDUCTASE"/>
    <property type="match status" value="1"/>
</dbReference>
<dbReference type="GO" id="GO:0004806">
    <property type="term" value="F:triacylglycerol lipase activity"/>
    <property type="evidence" value="ECO:0007669"/>
    <property type="project" value="TreeGrafter"/>
</dbReference>
<evidence type="ECO:0000256" key="3">
    <source>
        <dbReference type="ARBA" id="ARBA00023002"/>
    </source>
</evidence>
<keyword evidence="4" id="KW-0472">Membrane</keyword>
<organism evidence="6 7">
    <name type="scientific">Aspergillus lentulus</name>
    <dbReference type="NCBI Taxonomy" id="293939"/>
    <lineage>
        <taxon>Eukaryota</taxon>
        <taxon>Fungi</taxon>
        <taxon>Dikarya</taxon>
        <taxon>Ascomycota</taxon>
        <taxon>Pezizomycotina</taxon>
        <taxon>Eurotiomycetes</taxon>
        <taxon>Eurotiomycetidae</taxon>
        <taxon>Eurotiales</taxon>
        <taxon>Aspergillaceae</taxon>
        <taxon>Aspergillus</taxon>
        <taxon>Aspergillus subgen. Fumigati</taxon>
    </lineage>
</organism>
<dbReference type="FunFam" id="3.40.50.720:FF:000704">
    <property type="entry name" value="Oxidoreductase, short-chain dehydrogenase/reductase family"/>
    <property type="match status" value="1"/>
</dbReference>
<name>A0AAN5YXC3_ASPLE</name>
<dbReference type="Pfam" id="PF00106">
    <property type="entry name" value="adh_short"/>
    <property type="match status" value="1"/>
</dbReference>
<comment type="similarity">
    <text evidence="1">Belongs to the short-chain dehydrogenases/reductases (SDR) family.</text>
</comment>
<feature type="transmembrane region" description="Helical" evidence="4">
    <location>
        <begin position="192"/>
        <end position="219"/>
    </location>
</feature>
<dbReference type="InterPro" id="IPR049326">
    <property type="entry name" value="Rhodopsin_dom_fungi"/>
</dbReference>
<keyword evidence="3" id="KW-0560">Oxidoreductase</keyword>
<comment type="caution">
    <text evidence="6">The sequence shown here is derived from an EMBL/GenBank/DDBJ whole genome shotgun (WGS) entry which is preliminary data.</text>
</comment>
<dbReference type="AlphaFoldDB" id="A0AAN5YXC3"/>
<gene>
    <name evidence="6" type="ORF">CNMCM8927_005992</name>
</gene>
<evidence type="ECO:0000256" key="1">
    <source>
        <dbReference type="ARBA" id="ARBA00006484"/>
    </source>
</evidence>
<proteinExistence type="inferred from homology"/>
<dbReference type="PROSITE" id="PS00061">
    <property type="entry name" value="ADH_SHORT"/>
    <property type="match status" value="1"/>
</dbReference>
<dbReference type="SUPFAM" id="SSF51735">
    <property type="entry name" value="NAD(P)-binding Rossmann-fold domains"/>
    <property type="match status" value="1"/>
</dbReference>
<dbReference type="PRINTS" id="PR00080">
    <property type="entry name" value="SDRFAMILY"/>
</dbReference>
<reference evidence="6" key="2">
    <citation type="submission" date="2020-04" db="EMBL/GenBank/DDBJ databases">
        <authorList>
            <person name="Santos R.A.C."/>
            <person name="Steenwyk J.L."/>
            <person name="Rivero-Menendez O."/>
            <person name="Mead M.E."/>
            <person name="Silva L.P."/>
            <person name="Bastos R.W."/>
            <person name="Alastruey-Izquierdo A."/>
            <person name="Goldman G.H."/>
            <person name="Rokas A."/>
        </authorList>
    </citation>
    <scope>NUCLEOTIDE SEQUENCE</scope>
    <source>
        <strain evidence="6">CNM-CM8927</strain>
    </source>
</reference>
<dbReference type="Pfam" id="PF20684">
    <property type="entry name" value="Fung_rhodopsin"/>
    <property type="match status" value="1"/>
</dbReference>
<accession>A0AAN5YXC3</accession>
<dbReference type="Proteomes" id="UP000649114">
    <property type="component" value="Unassembled WGS sequence"/>
</dbReference>
<dbReference type="GO" id="GO:0044550">
    <property type="term" value="P:secondary metabolite biosynthetic process"/>
    <property type="evidence" value="ECO:0007669"/>
    <property type="project" value="UniProtKB-ARBA"/>
</dbReference>
<dbReference type="GO" id="GO:0005811">
    <property type="term" value="C:lipid droplet"/>
    <property type="evidence" value="ECO:0007669"/>
    <property type="project" value="TreeGrafter"/>
</dbReference>
<evidence type="ECO:0000256" key="4">
    <source>
        <dbReference type="SAM" id="Phobius"/>
    </source>
</evidence>
<dbReference type="Gene3D" id="3.40.50.720">
    <property type="entry name" value="NAD(P)-binding Rossmann-like Domain"/>
    <property type="match status" value="1"/>
</dbReference>
<feature type="transmembrane region" description="Helical" evidence="4">
    <location>
        <begin position="62"/>
        <end position="82"/>
    </location>
</feature>
<dbReference type="PRINTS" id="PR00081">
    <property type="entry name" value="GDHRDH"/>
</dbReference>
<dbReference type="CDD" id="cd05374">
    <property type="entry name" value="17beta-HSD-like_SDR_c"/>
    <property type="match status" value="1"/>
</dbReference>
<dbReference type="InterPro" id="IPR002347">
    <property type="entry name" value="SDR_fam"/>
</dbReference>
<dbReference type="GO" id="GO:0006654">
    <property type="term" value="P:phosphatidic acid biosynthetic process"/>
    <property type="evidence" value="ECO:0007669"/>
    <property type="project" value="TreeGrafter"/>
</dbReference>
<protein>
    <recommendedName>
        <fullName evidence="5">Rhodopsin domain-containing protein</fullName>
    </recommendedName>
</protein>
<dbReference type="GO" id="GO:0019433">
    <property type="term" value="P:triglyceride catabolic process"/>
    <property type="evidence" value="ECO:0007669"/>
    <property type="project" value="TreeGrafter"/>
</dbReference>